<dbReference type="Pfam" id="PF00612">
    <property type="entry name" value="IQ"/>
    <property type="match status" value="1"/>
</dbReference>
<accession>D0NCX5</accession>
<dbReference type="InParanoid" id="D0NCX5"/>
<dbReference type="EMBL" id="DS028133">
    <property type="protein sequence ID" value="EEY55932.1"/>
    <property type="molecule type" value="Genomic_DNA"/>
</dbReference>
<name>D0NCX5_PHYIT</name>
<evidence type="ECO:0000256" key="2">
    <source>
        <dbReference type="SAM" id="MobiDB-lite"/>
    </source>
</evidence>
<dbReference type="Gene3D" id="1.20.5.190">
    <property type="match status" value="1"/>
</dbReference>
<feature type="region of interest" description="Disordered" evidence="2">
    <location>
        <begin position="850"/>
        <end position="873"/>
    </location>
</feature>
<feature type="coiled-coil region" evidence="1">
    <location>
        <begin position="328"/>
        <end position="362"/>
    </location>
</feature>
<reference evidence="4" key="1">
    <citation type="journal article" date="2009" name="Nature">
        <title>Genome sequence and analysis of the Irish potato famine pathogen Phytophthora infestans.</title>
        <authorList>
            <consortium name="The Broad Institute Genome Sequencing Platform"/>
            <person name="Haas B.J."/>
            <person name="Kamoun S."/>
            <person name="Zody M.C."/>
            <person name="Jiang R.H."/>
            <person name="Handsaker R.E."/>
            <person name="Cano L.M."/>
            <person name="Grabherr M."/>
            <person name="Kodira C.D."/>
            <person name="Raffaele S."/>
            <person name="Torto-Alalibo T."/>
            <person name="Bozkurt T.O."/>
            <person name="Ah-Fong A.M."/>
            <person name="Alvarado L."/>
            <person name="Anderson V.L."/>
            <person name="Armstrong M.R."/>
            <person name="Avrova A."/>
            <person name="Baxter L."/>
            <person name="Beynon J."/>
            <person name="Boevink P.C."/>
            <person name="Bollmann S.R."/>
            <person name="Bos J.I."/>
            <person name="Bulone V."/>
            <person name="Cai G."/>
            <person name="Cakir C."/>
            <person name="Carrington J.C."/>
            <person name="Chawner M."/>
            <person name="Conti L."/>
            <person name="Costanzo S."/>
            <person name="Ewan R."/>
            <person name="Fahlgren N."/>
            <person name="Fischbach M.A."/>
            <person name="Fugelstad J."/>
            <person name="Gilroy E.M."/>
            <person name="Gnerre S."/>
            <person name="Green P.J."/>
            <person name="Grenville-Briggs L.J."/>
            <person name="Griffith J."/>
            <person name="Grunwald N.J."/>
            <person name="Horn K."/>
            <person name="Horner N.R."/>
            <person name="Hu C.H."/>
            <person name="Huitema E."/>
            <person name="Jeong D.H."/>
            <person name="Jones A.M."/>
            <person name="Jones J.D."/>
            <person name="Jones R.W."/>
            <person name="Karlsson E.K."/>
            <person name="Kunjeti S.G."/>
            <person name="Lamour K."/>
            <person name="Liu Z."/>
            <person name="Ma L."/>
            <person name="Maclean D."/>
            <person name="Chibucos M.C."/>
            <person name="McDonald H."/>
            <person name="McWalters J."/>
            <person name="Meijer H.J."/>
            <person name="Morgan W."/>
            <person name="Morris P.F."/>
            <person name="Munro C.A."/>
            <person name="O'Neill K."/>
            <person name="Ospina-Giraldo M."/>
            <person name="Pinzon A."/>
            <person name="Pritchard L."/>
            <person name="Ramsahoye B."/>
            <person name="Ren Q."/>
            <person name="Restrepo S."/>
            <person name="Roy S."/>
            <person name="Sadanandom A."/>
            <person name="Savidor A."/>
            <person name="Schornack S."/>
            <person name="Schwartz D.C."/>
            <person name="Schumann U.D."/>
            <person name="Schwessinger B."/>
            <person name="Seyer L."/>
            <person name="Sharpe T."/>
            <person name="Silvar C."/>
            <person name="Song J."/>
            <person name="Studholme D.J."/>
            <person name="Sykes S."/>
            <person name="Thines M."/>
            <person name="van de Vondervoort P.J."/>
            <person name="Phuntumart V."/>
            <person name="Wawra S."/>
            <person name="Weide R."/>
            <person name="Win J."/>
            <person name="Young C."/>
            <person name="Zhou S."/>
            <person name="Fry W."/>
            <person name="Meyers B.C."/>
            <person name="van West P."/>
            <person name="Ristaino J."/>
            <person name="Govers F."/>
            <person name="Birch P.R."/>
            <person name="Whisson S.C."/>
            <person name="Judelson H.S."/>
            <person name="Nusbaum C."/>
        </authorList>
    </citation>
    <scope>NUCLEOTIDE SEQUENCE [LARGE SCALE GENOMIC DNA]</scope>
    <source>
        <strain evidence="4">T30-4</strain>
    </source>
</reference>
<dbReference type="GeneID" id="9461408"/>
<evidence type="ECO:0000256" key="1">
    <source>
        <dbReference type="SAM" id="Coils"/>
    </source>
</evidence>
<dbReference type="Proteomes" id="UP000006643">
    <property type="component" value="Unassembled WGS sequence"/>
</dbReference>
<organism evidence="3 4">
    <name type="scientific">Phytophthora infestans (strain T30-4)</name>
    <name type="common">Potato late blight agent</name>
    <dbReference type="NCBI Taxonomy" id="403677"/>
    <lineage>
        <taxon>Eukaryota</taxon>
        <taxon>Sar</taxon>
        <taxon>Stramenopiles</taxon>
        <taxon>Oomycota</taxon>
        <taxon>Peronosporomycetes</taxon>
        <taxon>Peronosporales</taxon>
        <taxon>Peronosporaceae</taxon>
        <taxon>Phytophthora</taxon>
    </lineage>
</organism>
<keyword evidence="1" id="KW-0175">Coiled coil</keyword>
<evidence type="ECO:0000313" key="3">
    <source>
        <dbReference type="EMBL" id="EEY55932.1"/>
    </source>
</evidence>
<dbReference type="InterPro" id="IPR000048">
    <property type="entry name" value="IQ_motif_EF-hand-BS"/>
</dbReference>
<feature type="compositionally biased region" description="Basic and acidic residues" evidence="2">
    <location>
        <begin position="146"/>
        <end position="157"/>
    </location>
</feature>
<dbReference type="VEuPathDB" id="FungiDB:PITG_08678"/>
<feature type="region of interest" description="Disordered" evidence="2">
    <location>
        <begin position="463"/>
        <end position="484"/>
    </location>
</feature>
<dbReference type="OMA" id="KMQIVEP"/>
<protein>
    <submittedName>
        <fullName evidence="3">Uncharacterized protein</fullName>
    </submittedName>
</protein>
<dbReference type="OrthoDB" id="2148418at2759"/>
<dbReference type="KEGG" id="pif:PITG_08678"/>
<dbReference type="RefSeq" id="XP_002902762.1">
    <property type="nucleotide sequence ID" value="XM_002902716.1"/>
</dbReference>
<dbReference type="HOGENOM" id="CLU_010800_0_0_1"/>
<dbReference type="eggNOG" id="ENOG502SJVI">
    <property type="taxonomic scope" value="Eukaryota"/>
</dbReference>
<proteinExistence type="predicted"/>
<feature type="region of interest" description="Disordered" evidence="2">
    <location>
        <begin position="1"/>
        <end position="22"/>
    </location>
</feature>
<sequence length="873" mass="98334">MQRNGVLPAINAGTPSVAHRGVSPNVAKRAAWFTPRDGLGTPDRRTEQQSLASVAVPADGAFQPRHEQSPTITQPTSTSLEDALEVLHEVLIETDNQSDSAQRRDAALEETTRLHATEGQELERARFAADEQMQTTLELLQAELARERRAQSTREGSRPVIVPSTEKKSHSKRQAARLAPRLRNSPFKPRSKEFLSIKLHELWEERAYSQQDYETMREQVIEEKIRQVTLFQRLETARCSHTRQLNDAEAALRASQADGERLQARLAQARVSAAHEARRTAALAQSSKAERQRLVCALAETRHKFREWKEGEAATLRATREQAVHALRTEYELKLARHQEEKQKLRDKVKDLEVSLRLLQRDRQLSPDQLSERKGTLLQFTPGGVGFGDVGAADFIEAQGRIQELEGLLQLSKERQERQDELLRVSETALTRLNQERELDALENLSLPSPAVALALTNLTGVTPVEETDKPSGRRQSSTGGTDIEKEVLRRNSIVLSAEVNRYQKIVVQSMEEVRALKEFRRQTRSGSADNSAIVLTAREAYLLEELAASQREIDTMKAKLRKMRKKRKSKAKSNEKELLETDAAVMMIQSFSKGFLARRQFIRKKLAIGKIKARYRGYLVRKNYEALGSSMITTDRQLLPSGLTPEAAHDYLLVTEAMQYKMQIVEPHHEEPYICEGGGQSTSDMVDVVLRVSKDPPILQLQTTPSTPSNQETAVARVAYFHLFETIALLPYEDEEVVLETSSEKEIARIFAARLVVQCKGSDNRDYHFFITRTSKKEQESAANGKEDLVLGRRPRTLLTELPVQPMETRATSASSDTFEPPLDGAESVFVHEVDLDLLIREARTDPLKEDSASTRCVTGEDEVSEHGTARV</sequence>
<dbReference type="AlphaFoldDB" id="D0NCX5"/>
<dbReference type="PROSITE" id="PS50096">
    <property type="entry name" value="IQ"/>
    <property type="match status" value="2"/>
</dbReference>
<evidence type="ECO:0000313" key="4">
    <source>
        <dbReference type="Proteomes" id="UP000006643"/>
    </source>
</evidence>
<feature type="region of interest" description="Disordered" evidence="2">
    <location>
        <begin position="146"/>
        <end position="179"/>
    </location>
</feature>
<gene>
    <name evidence="3" type="ORF">PITG_08678</name>
</gene>
<keyword evidence="4" id="KW-1185">Reference proteome</keyword>
<dbReference type="SMART" id="SM00015">
    <property type="entry name" value="IQ"/>
    <property type="match status" value="2"/>
</dbReference>